<dbReference type="InterPro" id="IPR031107">
    <property type="entry name" value="Small_HSP"/>
</dbReference>
<proteinExistence type="inferred from homology"/>
<protein>
    <submittedName>
        <fullName evidence="5">Heat-shock protein Hsp20</fullName>
    </submittedName>
</protein>
<dbReference type="SUPFAM" id="SSF49764">
    <property type="entry name" value="HSP20-like chaperones"/>
    <property type="match status" value="1"/>
</dbReference>
<comment type="similarity">
    <text evidence="1 2">Belongs to the small heat shock protein (HSP20) family.</text>
</comment>
<evidence type="ECO:0000259" key="4">
    <source>
        <dbReference type="PROSITE" id="PS01031"/>
    </source>
</evidence>
<reference evidence="5 6" key="1">
    <citation type="submission" date="2015-12" db="EMBL/GenBank/DDBJ databases">
        <title>Haloprofundus marisrubri gen. nov., sp. nov., an extremely halophilic archaeon isolated from the Discovery deep brine-seawater interface in the Red Sea.</title>
        <authorList>
            <person name="Zhang G."/>
            <person name="Stingl U."/>
            <person name="Rashid M."/>
        </authorList>
    </citation>
    <scope>NUCLEOTIDE SEQUENCE [LARGE SCALE GENOMIC DNA]</scope>
    <source>
        <strain evidence="5 6">SB9</strain>
    </source>
</reference>
<evidence type="ECO:0000256" key="1">
    <source>
        <dbReference type="PROSITE-ProRule" id="PRU00285"/>
    </source>
</evidence>
<accession>A0A0W1RBD9</accession>
<dbReference type="InterPro" id="IPR008978">
    <property type="entry name" value="HSP20-like_chaperone"/>
</dbReference>
<dbReference type="STRING" id="1514971.AUR64_05870"/>
<organism evidence="5 6">
    <name type="scientific">Haloprofundus marisrubri</name>
    <dbReference type="NCBI Taxonomy" id="1514971"/>
    <lineage>
        <taxon>Archaea</taxon>
        <taxon>Methanobacteriati</taxon>
        <taxon>Methanobacteriota</taxon>
        <taxon>Stenosarchaea group</taxon>
        <taxon>Halobacteria</taxon>
        <taxon>Halobacteriales</taxon>
        <taxon>Haloferacaceae</taxon>
        <taxon>Haloprofundus</taxon>
    </lineage>
</organism>
<dbReference type="AlphaFoldDB" id="A0A0W1RBD9"/>
<feature type="domain" description="SHSP" evidence="4">
    <location>
        <begin position="34"/>
        <end position="147"/>
    </location>
</feature>
<feature type="compositionally biased region" description="Basic and acidic residues" evidence="3">
    <location>
        <begin position="82"/>
        <end position="118"/>
    </location>
</feature>
<dbReference type="Gene3D" id="2.60.40.790">
    <property type="match status" value="1"/>
</dbReference>
<dbReference type="InterPro" id="IPR002068">
    <property type="entry name" value="A-crystallin/Hsp20_dom"/>
</dbReference>
<evidence type="ECO:0000256" key="2">
    <source>
        <dbReference type="RuleBase" id="RU003616"/>
    </source>
</evidence>
<evidence type="ECO:0000256" key="3">
    <source>
        <dbReference type="SAM" id="MobiDB-lite"/>
    </source>
</evidence>
<dbReference type="OrthoDB" id="198277at2157"/>
<dbReference type="EMBL" id="LOPU01000016">
    <property type="protein sequence ID" value="KTG10720.1"/>
    <property type="molecule type" value="Genomic_DNA"/>
</dbReference>
<dbReference type="PANTHER" id="PTHR11527">
    <property type="entry name" value="HEAT-SHOCK PROTEIN 20 FAMILY MEMBER"/>
    <property type="match status" value="1"/>
</dbReference>
<name>A0A0W1RBD9_9EURY</name>
<keyword evidence="6" id="KW-1185">Reference proteome</keyword>
<comment type="caution">
    <text evidence="5">The sequence shown here is derived from an EMBL/GenBank/DDBJ whole genome shotgun (WGS) entry which is preliminary data.</text>
</comment>
<evidence type="ECO:0000313" key="5">
    <source>
        <dbReference type="EMBL" id="KTG10720.1"/>
    </source>
</evidence>
<feature type="region of interest" description="Disordered" evidence="3">
    <location>
        <begin position="76"/>
        <end position="120"/>
    </location>
</feature>
<dbReference type="PROSITE" id="PS01031">
    <property type="entry name" value="SHSP"/>
    <property type="match status" value="1"/>
</dbReference>
<gene>
    <name evidence="5" type="ORF">AUR64_05870</name>
</gene>
<dbReference type="Pfam" id="PF00011">
    <property type="entry name" value="HSP20"/>
    <property type="match status" value="1"/>
</dbReference>
<dbReference type="CDD" id="cd06464">
    <property type="entry name" value="ACD_sHsps-like"/>
    <property type="match status" value="1"/>
</dbReference>
<evidence type="ECO:0000313" key="6">
    <source>
        <dbReference type="Proteomes" id="UP000054387"/>
    </source>
</evidence>
<dbReference type="NCBIfam" id="NF041799">
    <property type="entry name" value="Hsp14"/>
    <property type="match status" value="1"/>
</dbReference>
<dbReference type="Proteomes" id="UP000054387">
    <property type="component" value="Unassembled WGS sequence"/>
</dbReference>
<dbReference type="RefSeq" id="WP_058580518.1">
    <property type="nucleotide sequence ID" value="NZ_LOPU01000016.1"/>
</dbReference>
<sequence>MMRRSNPFDEFEDLFERMSKQFEGMNRQVEETRPMWNTTGISVDVADEDDEYVVTADMPGFEKEDIDLSLSGRTLTVSGSREMARDDDSSEYLRRERRSESVSRTIRLPEDVREDDTHATYSNGVLTVHLPKRTASEEDDSHRIDID</sequence>